<dbReference type="Proteomes" id="UP001627154">
    <property type="component" value="Unassembled WGS sequence"/>
</dbReference>
<dbReference type="Pfam" id="PF14799">
    <property type="entry name" value="FAM195"/>
    <property type="match status" value="1"/>
</dbReference>
<accession>A0ABD2XL64</accession>
<evidence type="ECO:0000313" key="8">
    <source>
        <dbReference type="Proteomes" id="UP001627154"/>
    </source>
</evidence>
<feature type="compositionally biased region" description="Polar residues" evidence="6">
    <location>
        <begin position="16"/>
        <end position="29"/>
    </location>
</feature>
<dbReference type="GO" id="GO:0010494">
    <property type="term" value="C:cytoplasmic stress granule"/>
    <property type="evidence" value="ECO:0007669"/>
    <property type="project" value="UniProtKB-SubCell"/>
</dbReference>
<evidence type="ECO:0000256" key="4">
    <source>
        <dbReference type="ARBA" id="ARBA00022490"/>
    </source>
</evidence>
<keyword evidence="4" id="KW-0963">Cytoplasm</keyword>
<feature type="region of interest" description="Disordered" evidence="6">
    <location>
        <begin position="1"/>
        <end position="70"/>
    </location>
</feature>
<evidence type="ECO:0000256" key="3">
    <source>
        <dbReference type="ARBA" id="ARBA00010821"/>
    </source>
</evidence>
<dbReference type="EMBL" id="JBJJXI010000019">
    <property type="protein sequence ID" value="KAL3405946.1"/>
    <property type="molecule type" value="Genomic_DNA"/>
</dbReference>
<evidence type="ECO:0000256" key="6">
    <source>
        <dbReference type="SAM" id="MobiDB-lite"/>
    </source>
</evidence>
<proteinExistence type="inferred from homology"/>
<name>A0ABD2XL64_9HYME</name>
<dbReference type="InterPro" id="IPR029428">
    <property type="entry name" value="MCRIP"/>
</dbReference>
<dbReference type="AlphaFoldDB" id="A0ABD2XL64"/>
<evidence type="ECO:0000256" key="5">
    <source>
        <dbReference type="ARBA" id="ARBA00023242"/>
    </source>
</evidence>
<feature type="compositionally biased region" description="Basic residues" evidence="6">
    <location>
        <begin position="35"/>
        <end position="53"/>
    </location>
</feature>
<evidence type="ECO:0000313" key="7">
    <source>
        <dbReference type="EMBL" id="KAL3405946.1"/>
    </source>
</evidence>
<gene>
    <name evidence="7" type="ORF">TKK_001360</name>
</gene>
<evidence type="ECO:0000256" key="1">
    <source>
        <dbReference type="ARBA" id="ARBA00004123"/>
    </source>
</evidence>
<reference evidence="7 8" key="1">
    <citation type="journal article" date="2024" name="bioRxiv">
        <title>A reference genome for Trichogramma kaykai: A tiny desert-dwelling parasitoid wasp with competing sex-ratio distorters.</title>
        <authorList>
            <person name="Culotta J."/>
            <person name="Lindsey A.R."/>
        </authorList>
    </citation>
    <scope>NUCLEOTIDE SEQUENCE [LARGE SCALE GENOMIC DNA]</scope>
    <source>
        <strain evidence="7 8">KSX58</strain>
    </source>
</reference>
<keyword evidence="8" id="KW-1185">Reference proteome</keyword>
<comment type="subcellular location">
    <subcellularLocation>
        <location evidence="2">Cytoplasm</location>
        <location evidence="2">Stress granule</location>
    </subcellularLocation>
    <subcellularLocation>
        <location evidence="1">Nucleus</location>
    </subcellularLocation>
</comment>
<comment type="caution">
    <text evidence="7">The sequence shown here is derived from an EMBL/GenBank/DDBJ whole genome shotgun (WGS) entry which is preliminary data.</text>
</comment>
<sequence>MNGKRPCPQPVRSHRPQQPQSMETNQSNPQNQHNQQHHHQQNQHQQHQQHQHQHQQNQHQQEPDPNSQHFDLIKYICESWNSVHKELHSYSHGNSSNNYRHQSNVTYYQEREPNPLMKDFKAFNLDTLFNQKGTQGTQRNKSS</sequence>
<comment type="similarity">
    <text evidence="3">Belongs to the MCRIP family.</text>
</comment>
<dbReference type="GO" id="GO:0005634">
    <property type="term" value="C:nucleus"/>
    <property type="evidence" value="ECO:0007669"/>
    <property type="project" value="UniProtKB-SubCell"/>
</dbReference>
<evidence type="ECO:0000256" key="2">
    <source>
        <dbReference type="ARBA" id="ARBA00004210"/>
    </source>
</evidence>
<protein>
    <submittedName>
        <fullName evidence="7">Uncharacterized protein</fullName>
    </submittedName>
</protein>
<organism evidence="7 8">
    <name type="scientific">Trichogramma kaykai</name>
    <dbReference type="NCBI Taxonomy" id="54128"/>
    <lineage>
        <taxon>Eukaryota</taxon>
        <taxon>Metazoa</taxon>
        <taxon>Ecdysozoa</taxon>
        <taxon>Arthropoda</taxon>
        <taxon>Hexapoda</taxon>
        <taxon>Insecta</taxon>
        <taxon>Pterygota</taxon>
        <taxon>Neoptera</taxon>
        <taxon>Endopterygota</taxon>
        <taxon>Hymenoptera</taxon>
        <taxon>Apocrita</taxon>
        <taxon>Proctotrupomorpha</taxon>
        <taxon>Chalcidoidea</taxon>
        <taxon>Trichogrammatidae</taxon>
        <taxon>Trichogramma</taxon>
    </lineage>
</organism>
<keyword evidence="5" id="KW-0539">Nucleus</keyword>